<sequence length="289" mass="30014">MGRSRADSLGFYPDPASERKPLSTYVITGAASGIGAATKERLEADGHRVIGIDLRNADITVDLSTAQGRAEAVTQATDLLDGRLDGFVPFAGLAAATGRSAERMIGVNYFGAIDLLEGLRPLLAAGENPSVVLVSSNSTTTQPNWPVALADACLDHDEAKANEVAASFGELAAIQAYPATKAALAYYARAQSASYIKEGIRLNAVAPGIIDTPMTQEGRKDPLIGAAMEGFLATVPAGRGGTAQEVAALVAFLLGPESSYFVGSVVFVDGGVDAAFRGRDWPSVWEPGQ</sequence>
<organism evidence="4 5">
    <name type="scientific">Nocardia neocaledoniensis</name>
    <dbReference type="NCBI Taxonomy" id="236511"/>
    <lineage>
        <taxon>Bacteria</taxon>
        <taxon>Bacillati</taxon>
        <taxon>Actinomycetota</taxon>
        <taxon>Actinomycetes</taxon>
        <taxon>Mycobacteriales</taxon>
        <taxon>Nocardiaceae</taxon>
        <taxon>Nocardia</taxon>
    </lineage>
</organism>
<keyword evidence="3" id="KW-0520">NAD</keyword>
<evidence type="ECO:0000256" key="3">
    <source>
        <dbReference type="ARBA" id="ARBA00023027"/>
    </source>
</evidence>
<dbReference type="Gene3D" id="3.40.50.720">
    <property type="entry name" value="NAD(P)-binding Rossmann-like Domain"/>
    <property type="match status" value="1"/>
</dbReference>
<comment type="caution">
    <text evidence="4">The sequence shown here is derived from an EMBL/GenBank/DDBJ whole genome shotgun (WGS) entry which is preliminary data.</text>
</comment>
<dbReference type="InterPro" id="IPR002347">
    <property type="entry name" value="SDR_fam"/>
</dbReference>
<dbReference type="PANTHER" id="PTHR43477">
    <property type="entry name" value="DIHYDROANTICAPSIN 7-DEHYDROGENASE"/>
    <property type="match status" value="1"/>
</dbReference>
<evidence type="ECO:0000313" key="4">
    <source>
        <dbReference type="EMBL" id="PWV81513.1"/>
    </source>
</evidence>
<accession>A0A317P2S2</accession>
<dbReference type="EMBL" id="QGTL01000001">
    <property type="protein sequence ID" value="PWV81513.1"/>
    <property type="molecule type" value="Genomic_DNA"/>
</dbReference>
<keyword evidence="5" id="KW-1185">Reference proteome</keyword>
<reference evidence="4 5" key="1">
    <citation type="submission" date="2018-05" db="EMBL/GenBank/DDBJ databases">
        <title>Genomic Encyclopedia of Type Strains, Phase IV (KMG-IV): sequencing the most valuable type-strain genomes for metagenomic binning, comparative biology and taxonomic classification.</title>
        <authorList>
            <person name="Goeker M."/>
        </authorList>
    </citation>
    <scope>NUCLEOTIDE SEQUENCE [LARGE SCALE GENOMIC DNA]</scope>
    <source>
        <strain evidence="4 5">DSM 44717</strain>
    </source>
</reference>
<evidence type="ECO:0000256" key="2">
    <source>
        <dbReference type="ARBA" id="ARBA00023002"/>
    </source>
</evidence>
<keyword evidence="2" id="KW-0560">Oxidoreductase</keyword>
<protein>
    <submittedName>
        <fullName evidence="4">NAD(P)-dependent dehydrogenase (Short-subunit alcohol dehydrogenase family)</fullName>
    </submittedName>
</protein>
<dbReference type="Proteomes" id="UP000246410">
    <property type="component" value="Unassembled WGS sequence"/>
</dbReference>
<comment type="similarity">
    <text evidence="1">Belongs to the short-chain dehydrogenases/reductases (SDR) family.</text>
</comment>
<dbReference type="PRINTS" id="PR00081">
    <property type="entry name" value="GDHRDH"/>
</dbReference>
<dbReference type="InterPro" id="IPR020904">
    <property type="entry name" value="Sc_DH/Rdtase_CS"/>
</dbReference>
<name>A0A317P2S2_9NOCA</name>
<evidence type="ECO:0000313" key="5">
    <source>
        <dbReference type="Proteomes" id="UP000246410"/>
    </source>
</evidence>
<gene>
    <name evidence="4" type="ORF">DFR69_101856</name>
</gene>
<dbReference type="InterPro" id="IPR051122">
    <property type="entry name" value="SDR_DHRS6-like"/>
</dbReference>
<dbReference type="Pfam" id="PF13561">
    <property type="entry name" value="adh_short_C2"/>
    <property type="match status" value="1"/>
</dbReference>
<evidence type="ECO:0000256" key="1">
    <source>
        <dbReference type="ARBA" id="ARBA00006484"/>
    </source>
</evidence>
<dbReference type="GO" id="GO:0016491">
    <property type="term" value="F:oxidoreductase activity"/>
    <property type="evidence" value="ECO:0007669"/>
    <property type="project" value="UniProtKB-KW"/>
</dbReference>
<dbReference type="AlphaFoldDB" id="A0A317P2S2"/>
<dbReference type="PROSITE" id="PS00061">
    <property type="entry name" value="ADH_SHORT"/>
    <property type="match status" value="1"/>
</dbReference>
<proteinExistence type="inferred from homology"/>
<dbReference type="SUPFAM" id="SSF51735">
    <property type="entry name" value="NAD(P)-binding Rossmann-fold domains"/>
    <property type="match status" value="1"/>
</dbReference>
<dbReference type="PANTHER" id="PTHR43477:SF4">
    <property type="entry name" value="DEHYDROGENASE_REDUCTASE SDR FAMILY MEMBER 6"/>
    <property type="match status" value="1"/>
</dbReference>
<dbReference type="InterPro" id="IPR036291">
    <property type="entry name" value="NAD(P)-bd_dom_sf"/>
</dbReference>
<dbReference type="Pfam" id="PF00106">
    <property type="entry name" value="adh_short"/>
    <property type="match status" value="1"/>
</dbReference>